<accession>A0A242A4Z7</accession>
<keyword evidence="3" id="KW-0472">Membrane</keyword>
<feature type="transmembrane region" description="Helical" evidence="3">
    <location>
        <begin position="20"/>
        <end position="42"/>
    </location>
</feature>
<name>A0A242A4Z7_9ENTE</name>
<dbReference type="GO" id="GO:0009986">
    <property type="term" value="C:cell surface"/>
    <property type="evidence" value="ECO:0007669"/>
    <property type="project" value="UniProtKB-SubCell"/>
</dbReference>
<evidence type="ECO:0000313" key="4">
    <source>
        <dbReference type="EMBL" id="OTN76032.1"/>
    </source>
</evidence>
<organism evidence="4 5">
    <name type="scientific">Candidatus Enterococcus testudinis</name>
    <dbReference type="NCBI Taxonomy" id="1834191"/>
    <lineage>
        <taxon>Bacteria</taxon>
        <taxon>Bacillati</taxon>
        <taxon>Bacillota</taxon>
        <taxon>Bacilli</taxon>
        <taxon>Lactobacillales</taxon>
        <taxon>Enterococcaceae</taxon>
        <taxon>Enterococcus</taxon>
    </lineage>
</organism>
<evidence type="ECO:0008006" key="6">
    <source>
        <dbReference type="Google" id="ProtNLM"/>
    </source>
</evidence>
<dbReference type="Pfam" id="PF07963">
    <property type="entry name" value="N_methyl"/>
    <property type="match status" value="1"/>
</dbReference>
<dbReference type="EMBL" id="NGKU01000001">
    <property type="protein sequence ID" value="OTN76032.1"/>
    <property type="molecule type" value="Genomic_DNA"/>
</dbReference>
<protein>
    <recommendedName>
        <fullName evidence="6">Prepilin-type N-terminal cleavage/methylation domain-containing protein</fullName>
    </recommendedName>
</protein>
<dbReference type="AlphaFoldDB" id="A0A242A4Z7"/>
<dbReference type="RefSeq" id="WP_086274031.1">
    <property type="nucleotide sequence ID" value="NZ_NGKU01000001.1"/>
</dbReference>
<sequence length="222" mass="25368">MNLKESMKKRGNLDEAGFSLIEVIGAIVILGISFLLIASLVIQNNYAINFNKQQEEAIAAREDIKEWLLYKAQIQDIANLNPWVFTEPSHAESTAMQQRRNHLVVDNTGIQYAQGQPLYGETPIDIEDDLRGTFIRKVEYKFDGDELPENLAYSEYAPFYIGHYLSENGEATDYLVKILVEQDTTSADFDPRRQGVRLIIQIYGKARGDLLTETILNWVIEY</sequence>
<gene>
    <name evidence="4" type="ORF">A5886_001108</name>
</gene>
<dbReference type="Proteomes" id="UP000195043">
    <property type="component" value="Unassembled WGS sequence"/>
</dbReference>
<comment type="caution">
    <text evidence="4">The sequence shown here is derived from an EMBL/GenBank/DDBJ whole genome shotgun (WGS) entry which is preliminary data.</text>
</comment>
<evidence type="ECO:0000256" key="1">
    <source>
        <dbReference type="ARBA" id="ARBA00004241"/>
    </source>
</evidence>
<evidence type="ECO:0000256" key="3">
    <source>
        <dbReference type="SAM" id="Phobius"/>
    </source>
</evidence>
<keyword evidence="3" id="KW-1133">Transmembrane helix</keyword>
<keyword evidence="3" id="KW-0812">Transmembrane</keyword>
<comment type="subcellular location">
    <subcellularLocation>
        <location evidence="1">Cell surface</location>
    </subcellularLocation>
</comment>
<dbReference type="PROSITE" id="PS00409">
    <property type="entry name" value="PROKAR_NTER_METHYL"/>
    <property type="match status" value="1"/>
</dbReference>
<dbReference type="GO" id="GO:0030420">
    <property type="term" value="P:establishment of competence for transformation"/>
    <property type="evidence" value="ECO:0007669"/>
    <property type="project" value="UniProtKB-KW"/>
</dbReference>
<evidence type="ECO:0000313" key="5">
    <source>
        <dbReference type="Proteomes" id="UP000195043"/>
    </source>
</evidence>
<keyword evidence="5" id="KW-1185">Reference proteome</keyword>
<dbReference type="OrthoDB" id="2179817at2"/>
<dbReference type="InterPro" id="IPR012902">
    <property type="entry name" value="N_methyl_site"/>
</dbReference>
<reference evidence="4 5" key="1">
    <citation type="submission" date="2017-05" db="EMBL/GenBank/DDBJ databases">
        <title>The Genome Sequence of Enterococcus sp. 8G7_MSG3316.</title>
        <authorList>
            <consortium name="The Broad Institute Genomics Platform"/>
            <consortium name="The Broad Institute Genomic Center for Infectious Diseases"/>
            <person name="Earl A."/>
            <person name="Manson A."/>
            <person name="Schwartman J."/>
            <person name="Gilmore M."/>
            <person name="Abouelleil A."/>
            <person name="Cao P."/>
            <person name="Chapman S."/>
            <person name="Cusick C."/>
            <person name="Shea T."/>
            <person name="Young S."/>
            <person name="Neafsey D."/>
            <person name="Nusbaum C."/>
            <person name="Birren B."/>
        </authorList>
    </citation>
    <scope>NUCLEOTIDE SEQUENCE [LARGE SCALE GENOMIC DNA]</scope>
    <source>
        <strain evidence="4 5">8G7_MSG3316</strain>
    </source>
</reference>
<dbReference type="STRING" id="1834191.A5886_001108"/>
<evidence type="ECO:0000256" key="2">
    <source>
        <dbReference type="ARBA" id="ARBA00023287"/>
    </source>
</evidence>
<proteinExistence type="predicted"/>
<keyword evidence="2" id="KW-0178">Competence</keyword>